<reference evidence="2" key="1">
    <citation type="submission" date="2020-07" db="EMBL/GenBank/DDBJ databases">
        <title>Ethylene signaling mediates host invasion by parasitic plants.</title>
        <authorList>
            <person name="Yoshida S."/>
        </authorList>
    </citation>
    <scope>NUCLEOTIDE SEQUENCE</scope>
    <source>
        <strain evidence="2">Okayama</strain>
    </source>
</reference>
<organism evidence="2 3">
    <name type="scientific">Phtheirospermum japonicum</name>
    <dbReference type="NCBI Taxonomy" id="374723"/>
    <lineage>
        <taxon>Eukaryota</taxon>
        <taxon>Viridiplantae</taxon>
        <taxon>Streptophyta</taxon>
        <taxon>Embryophyta</taxon>
        <taxon>Tracheophyta</taxon>
        <taxon>Spermatophyta</taxon>
        <taxon>Magnoliopsida</taxon>
        <taxon>eudicotyledons</taxon>
        <taxon>Gunneridae</taxon>
        <taxon>Pentapetalae</taxon>
        <taxon>asterids</taxon>
        <taxon>lamiids</taxon>
        <taxon>Lamiales</taxon>
        <taxon>Orobanchaceae</taxon>
        <taxon>Orobanchaceae incertae sedis</taxon>
        <taxon>Phtheirospermum</taxon>
    </lineage>
</organism>
<keyword evidence="3" id="KW-1185">Reference proteome</keyword>
<sequence length="70" mass="7682">MGASLPPKESNLFKLIVAVSKFQSVPNKFNGDRHALGTFAEIGGIRNHHWGLESNPQLRSPPFLSNSPKL</sequence>
<dbReference type="OrthoDB" id="1563002at2759"/>
<gene>
    <name evidence="2" type="ORF">PHJA_001442900</name>
</gene>
<dbReference type="EMBL" id="BMAC01000298">
    <property type="protein sequence ID" value="GFP92986.1"/>
    <property type="molecule type" value="Genomic_DNA"/>
</dbReference>
<evidence type="ECO:0000313" key="3">
    <source>
        <dbReference type="Proteomes" id="UP000653305"/>
    </source>
</evidence>
<comment type="caution">
    <text evidence="2">The sequence shown here is derived from an EMBL/GenBank/DDBJ whole genome shotgun (WGS) entry which is preliminary data.</text>
</comment>
<proteinExistence type="predicted"/>
<dbReference type="AlphaFoldDB" id="A0A830C1J6"/>
<name>A0A830C1J6_9LAMI</name>
<evidence type="ECO:0000313" key="2">
    <source>
        <dbReference type="EMBL" id="GFP92986.1"/>
    </source>
</evidence>
<protein>
    <submittedName>
        <fullName evidence="2">Uncharacterized protein</fullName>
    </submittedName>
</protein>
<evidence type="ECO:0000256" key="1">
    <source>
        <dbReference type="SAM" id="MobiDB-lite"/>
    </source>
</evidence>
<feature type="compositionally biased region" description="Polar residues" evidence="1">
    <location>
        <begin position="54"/>
        <end position="70"/>
    </location>
</feature>
<dbReference type="Proteomes" id="UP000653305">
    <property type="component" value="Unassembled WGS sequence"/>
</dbReference>
<accession>A0A830C1J6</accession>
<feature type="region of interest" description="Disordered" evidence="1">
    <location>
        <begin position="51"/>
        <end position="70"/>
    </location>
</feature>